<evidence type="ECO:0000256" key="8">
    <source>
        <dbReference type="PROSITE-ProRule" id="PRU10141"/>
    </source>
</evidence>
<dbReference type="InterPro" id="IPR043969">
    <property type="entry name" value="MAP3K_PH"/>
</dbReference>
<dbReference type="GO" id="GO:0004674">
    <property type="term" value="F:protein serine/threonine kinase activity"/>
    <property type="evidence" value="ECO:0007669"/>
    <property type="project" value="UniProtKB-KW"/>
</dbReference>
<protein>
    <recommendedName>
        <fullName evidence="10">Protein kinase domain-containing protein</fullName>
    </recommendedName>
</protein>
<feature type="compositionally biased region" description="Basic residues" evidence="9">
    <location>
        <begin position="1395"/>
        <end position="1404"/>
    </location>
</feature>
<keyword evidence="5" id="KW-0418">Kinase</keyword>
<name>A0AAU9V8X3_EUPED</name>
<dbReference type="PROSITE" id="PS50011">
    <property type="entry name" value="PROTEIN_KINASE_DOM"/>
    <property type="match status" value="1"/>
</dbReference>
<sequence>MITFGAANTSTAQEESGDVRSICESICSDGSNATVQPGANQRPRMDIACVLDVTQTLNLAHRKRALEEVRLASELVNANVHHIHFEKLDFGETSVLDTFYNADVALVDLSIQLQQSSLLYHLGVRESFDMKENVLLYNDVDSDATLRLKISLPNFLFVSYKLTDAGTCVTTNPAAAKFKGEEAPDPKQHLTLRLKNILQDVEVQTKAHLQEKFLSDLRKARETYSGTELANVLHAMRRRLDDPAVLSGDTILNLLISYREIQDYDAIVQIVDDLKTIMNRKNYVNMPIIRFMYAFAMNRRNKEGDRENALKVCVKALEKKENRFPDMLCLCGRIYKDKFVESQHTDMESLKNAIHWYRQGFEVQPNEYAGINLATLLVIAGNDFKNSQELQHIGMVLNHLIGKKGSLSSLKDYWDVATFFEISVLAQDYVKAIQAAECMFKLKPPNWYLKSTIGNIELIDRFRKKGDETSPEQQVFSFWMEFFVEATKSSCENIIRFPVVILETTKVYMPSYVNVNMGAEQKSVEIFNLCLDSMRGDCRQVHRWLFTSDMIRTYSLYKRDERCLFLYVSENSDDFQIFLPSQAFRQHLYDLLGELTADHEKVADLDTSVMQDQLKFEYELDDYNKRVVLGKGTYGVVYAARDLNTQVRIAVKEIPEKNLGDVQPLHEEILLHSQLRHRNIVQYLGSISEDNYFKIFMEQVPGGSLSALLRSKWGPLKENEATIAYYTKQILEGLKYLHDQKIVHRDIKGDNVLVNTYSGVVKISDFGTSKRLAGLCPSTETFAGTLQYMAPEVIDKGQRGYGAPADIWSLGCTVVEMATGNPPFMELGSPQAALFKVGYYKMHPEIPSELSQKAKNFILRCFIPEPEKRATAAELLEDPFLCEKKKSSIRPGNSIDYSRSISVPADKVRPMVTQKKISEPSLPGNLPSSPEIEVKTVRSNPTITRTASSMLSPILIYPPDYSNSSTMPNTPSTDEMDNNDTILNRRSSSGGLLSPEVDMIINVPRSSIDIEQDGFYLLKKDSQRRLTLSRVLEQDSEKICSKWMLSIQQDFGNTVLTLNHLETLRCALKDYIMDQNRSVIERAIITLKEELDFDANAINELHSAIYMFQEAVNVVLRMHSIKPHWMFALDNLVRNAVQAAITVLSPELGANLAGQEAERRGAADASPSAISTATSTRDPLALALHQLRQDNHNCGRTTTSECRAVSDCEAPRALHRRRHVHVHARPARTRAAPAAAGQPQVSVAPCPTVRRPALSTADVTSTSTRDPLALALHQLRQDNHNCGRTTTSECRAVSDCEAPRALHRRRHVHVQARPARTRAAPAAAGQPQVSVAPCPTVRRPALSTADVTSTSTRDPLALALHQLRQDNHNCGRTTTSECRAVSDCEAPRALHRRRHVHVHARPARTRAAPAAAGQPQVSVAPCPTVRRPALSTADVTSTSTRDPLALALHQLRQDNHNCGRTTTSECRAVSDCEAPRALHRRRHVHVHARPARTRAAPAAAGQPQVSVAPCPTVRRPALSTADVTSTSTRDPLALALHQLRQDNHNCGRTTTSECRAVSDCEAPRALHRRRHVHVHARPARTRAAPAAAGQPQVSVAPCPTVRRPALSTADVTSTSTRDPLALALHQLRQDNHNCGRTTTSECRAVSDCEAPRALHRRRHVHVHARPARTRAAPAAAGQPQVSVAPCPTVRRPALSTADVTSTSTRDPLALALHQLRQDNHNCGRTTTSECRAVSDCEAPRALHRRRHVHVHARPARTRAAPAAAGQPQVSVAPCPTVRRPALSTADVTSTSTRDPLALALHQLRQDNHKLQQELIESYQQYQALLRLMLEEQKSQTQILREIVDKKPKTEVVTEPEDVDPEQQRELREWAAARHVPAAAARALARQQFRLHDVLQHAQREDIARLDLPVGIELRLWRAIVEHRLQNNNSNRLRRTSSTETDMDTNSIIVVECQKCKTSRTVSNDSSCSNNPTIVIRDQQVNGDDTVGEYCTENGIVNL</sequence>
<dbReference type="SUPFAM" id="SSF56112">
    <property type="entry name" value="Protein kinase-like (PK-like)"/>
    <property type="match status" value="1"/>
</dbReference>
<feature type="region of interest" description="Disordered" evidence="9">
    <location>
        <begin position="1483"/>
        <end position="1506"/>
    </location>
</feature>
<feature type="region of interest" description="Disordered" evidence="9">
    <location>
        <begin position="1305"/>
        <end position="1330"/>
    </location>
</feature>
<evidence type="ECO:0000256" key="5">
    <source>
        <dbReference type="ARBA" id="ARBA00022777"/>
    </source>
</evidence>
<feature type="binding site" evidence="8">
    <location>
        <position position="652"/>
    </location>
    <ligand>
        <name>ATP</name>
        <dbReference type="ChEBI" id="CHEBI:30616"/>
    </ligand>
</feature>
<evidence type="ECO:0000256" key="1">
    <source>
        <dbReference type="ARBA" id="ARBA00022527"/>
    </source>
</evidence>
<dbReference type="Pfam" id="PF20302">
    <property type="entry name" value="HisK-N-like"/>
    <property type="match status" value="1"/>
</dbReference>
<dbReference type="Pfam" id="PF00069">
    <property type="entry name" value="Pkinase"/>
    <property type="match status" value="1"/>
</dbReference>
<dbReference type="InterPro" id="IPR011009">
    <property type="entry name" value="Kinase-like_dom_sf"/>
</dbReference>
<reference evidence="11" key="1">
    <citation type="submission" date="2022-03" db="EMBL/GenBank/DDBJ databases">
        <authorList>
            <person name="Tunstrom K."/>
        </authorList>
    </citation>
    <scope>NUCLEOTIDE SEQUENCE</scope>
</reference>
<keyword evidence="1" id="KW-0723">Serine/threonine-protein kinase</keyword>
<feature type="region of interest" description="Disordered" evidence="9">
    <location>
        <begin position="1659"/>
        <end position="1682"/>
    </location>
</feature>
<dbReference type="PROSITE" id="PS00108">
    <property type="entry name" value="PROTEIN_KINASE_ST"/>
    <property type="match status" value="1"/>
</dbReference>
<dbReference type="Pfam" id="PF19039">
    <property type="entry name" value="ASK_PH"/>
    <property type="match status" value="1"/>
</dbReference>
<keyword evidence="3" id="KW-0479">Metal-binding</keyword>
<evidence type="ECO:0000256" key="2">
    <source>
        <dbReference type="ARBA" id="ARBA00022679"/>
    </source>
</evidence>
<dbReference type="CDD" id="cd06624">
    <property type="entry name" value="STKc_ASK"/>
    <property type="match status" value="1"/>
</dbReference>
<dbReference type="FunFam" id="1.10.510.10:FF:000054">
    <property type="entry name" value="Mitogen-activated protein kinase kinase kinase 5"/>
    <property type="match status" value="1"/>
</dbReference>
<dbReference type="FunFam" id="3.30.200.20:FF:000487">
    <property type="entry name" value="Serine/threonine protein kinase, putative"/>
    <property type="match status" value="1"/>
</dbReference>
<dbReference type="Gene3D" id="1.10.510.10">
    <property type="entry name" value="Transferase(Phosphotransferase) domain 1"/>
    <property type="match status" value="1"/>
</dbReference>
<keyword evidence="12" id="KW-1185">Reference proteome</keyword>
<dbReference type="InterPro" id="IPR000719">
    <property type="entry name" value="Prot_kinase_dom"/>
</dbReference>
<dbReference type="GO" id="GO:0000165">
    <property type="term" value="P:MAPK cascade"/>
    <property type="evidence" value="ECO:0007669"/>
    <property type="project" value="InterPro"/>
</dbReference>
<evidence type="ECO:0000256" key="4">
    <source>
        <dbReference type="ARBA" id="ARBA00022741"/>
    </source>
</evidence>
<feature type="compositionally biased region" description="Basic residues" evidence="9">
    <location>
        <begin position="1483"/>
        <end position="1492"/>
    </location>
</feature>
<feature type="compositionally biased region" description="Low complexity" evidence="9">
    <location>
        <begin position="1229"/>
        <end position="1242"/>
    </location>
</feature>
<evidence type="ECO:0000313" key="11">
    <source>
        <dbReference type="EMBL" id="CAH2108485.1"/>
    </source>
</evidence>
<feature type="compositionally biased region" description="Low complexity" evidence="9">
    <location>
        <begin position="1405"/>
        <end position="1418"/>
    </location>
</feature>
<keyword evidence="4 8" id="KW-0547">Nucleotide-binding</keyword>
<feature type="region of interest" description="Disordered" evidence="9">
    <location>
        <begin position="1747"/>
        <end position="1770"/>
    </location>
</feature>
<dbReference type="InterPro" id="IPR025136">
    <property type="entry name" value="MAP3K_TRAF-bd"/>
</dbReference>
<evidence type="ECO:0000313" key="12">
    <source>
        <dbReference type="Proteomes" id="UP001153954"/>
    </source>
</evidence>
<feature type="region of interest" description="Disordered" evidence="9">
    <location>
        <begin position="1571"/>
        <end position="1594"/>
    </location>
</feature>
<proteinExistence type="predicted"/>
<feature type="compositionally biased region" description="Basic residues" evidence="9">
    <location>
        <begin position="1747"/>
        <end position="1756"/>
    </location>
</feature>
<dbReference type="InterPro" id="IPR046872">
    <property type="entry name" value="DRHyd-ASK"/>
</dbReference>
<keyword evidence="7" id="KW-0175">Coiled coil</keyword>
<evidence type="ECO:0000256" key="7">
    <source>
        <dbReference type="ARBA" id="ARBA00023054"/>
    </source>
</evidence>
<feature type="compositionally biased region" description="Low complexity" evidence="9">
    <location>
        <begin position="1493"/>
        <end position="1506"/>
    </location>
</feature>
<dbReference type="InterPro" id="IPR046873">
    <property type="entry name" value="HisK-N-like"/>
</dbReference>
<dbReference type="SMART" id="SM00220">
    <property type="entry name" value="S_TKc"/>
    <property type="match status" value="1"/>
</dbReference>
<feature type="region of interest" description="Disordered" evidence="9">
    <location>
        <begin position="1219"/>
        <end position="1242"/>
    </location>
</feature>
<feature type="compositionally biased region" description="Low complexity" evidence="9">
    <location>
        <begin position="1311"/>
        <end position="1330"/>
    </location>
</feature>
<evidence type="ECO:0000256" key="9">
    <source>
        <dbReference type="SAM" id="MobiDB-lite"/>
    </source>
</evidence>
<dbReference type="InterPro" id="IPR008271">
    <property type="entry name" value="Ser/Thr_kinase_AS"/>
</dbReference>
<dbReference type="Proteomes" id="UP001153954">
    <property type="component" value="Unassembled WGS sequence"/>
</dbReference>
<dbReference type="Pfam" id="PF13281">
    <property type="entry name" value="MAP3K_TRAF_bd"/>
    <property type="match status" value="1"/>
</dbReference>
<gene>
    <name evidence="11" type="ORF">EEDITHA_LOCUS22418</name>
</gene>
<feature type="compositionally biased region" description="Basic residues" evidence="9">
    <location>
        <begin position="1571"/>
        <end position="1580"/>
    </location>
</feature>
<dbReference type="EMBL" id="CAKOGL010000031">
    <property type="protein sequence ID" value="CAH2108485.1"/>
    <property type="molecule type" value="Genomic_DNA"/>
</dbReference>
<dbReference type="GO" id="GO:0005524">
    <property type="term" value="F:ATP binding"/>
    <property type="evidence" value="ECO:0007669"/>
    <property type="project" value="UniProtKB-UniRule"/>
</dbReference>
<comment type="caution">
    <text evidence="11">The sequence shown here is derived from an EMBL/GenBank/DDBJ whole genome shotgun (WGS) entry which is preliminary data.</text>
</comment>
<dbReference type="PROSITE" id="PS00107">
    <property type="entry name" value="PROTEIN_KINASE_ATP"/>
    <property type="match status" value="1"/>
</dbReference>
<dbReference type="PANTHER" id="PTHR11584">
    <property type="entry name" value="SERINE/THREONINE PROTEIN KINASE"/>
    <property type="match status" value="1"/>
</dbReference>
<dbReference type="Pfam" id="PF20309">
    <property type="entry name" value="DRHyd-ASK"/>
    <property type="match status" value="1"/>
</dbReference>
<feature type="compositionally biased region" description="Basic residues" evidence="9">
    <location>
        <begin position="1659"/>
        <end position="1668"/>
    </location>
</feature>
<evidence type="ECO:0000256" key="6">
    <source>
        <dbReference type="ARBA" id="ARBA00022840"/>
    </source>
</evidence>
<evidence type="ECO:0000259" key="10">
    <source>
        <dbReference type="PROSITE" id="PS50011"/>
    </source>
</evidence>
<dbReference type="InterPro" id="IPR017441">
    <property type="entry name" value="Protein_kinase_ATP_BS"/>
</dbReference>
<feature type="domain" description="Protein kinase" evidence="10">
    <location>
        <begin position="623"/>
        <end position="881"/>
    </location>
</feature>
<feature type="compositionally biased region" description="Low complexity" evidence="9">
    <location>
        <begin position="1757"/>
        <end position="1770"/>
    </location>
</feature>
<organism evidence="11 12">
    <name type="scientific">Euphydryas editha</name>
    <name type="common">Edith's checkerspot</name>
    <dbReference type="NCBI Taxonomy" id="104508"/>
    <lineage>
        <taxon>Eukaryota</taxon>
        <taxon>Metazoa</taxon>
        <taxon>Ecdysozoa</taxon>
        <taxon>Arthropoda</taxon>
        <taxon>Hexapoda</taxon>
        <taxon>Insecta</taxon>
        <taxon>Pterygota</taxon>
        <taxon>Neoptera</taxon>
        <taxon>Endopterygota</taxon>
        <taxon>Lepidoptera</taxon>
        <taxon>Glossata</taxon>
        <taxon>Ditrysia</taxon>
        <taxon>Papilionoidea</taxon>
        <taxon>Nymphalidae</taxon>
        <taxon>Nymphalinae</taxon>
        <taxon>Euphydryas</taxon>
    </lineage>
</organism>
<accession>A0AAU9V8X3</accession>
<dbReference type="GO" id="GO:0046872">
    <property type="term" value="F:metal ion binding"/>
    <property type="evidence" value="ECO:0007669"/>
    <property type="project" value="UniProtKB-KW"/>
</dbReference>
<feature type="region of interest" description="Disordered" evidence="9">
    <location>
        <begin position="1395"/>
        <end position="1418"/>
    </location>
</feature>
<dbReference type="Gene3D" id="3.30.200.20">
    <property type="entry name" value="Phosphorylase Kinase, domain 1"/>
    <property type="match status" value="1"/>
</dbReference>
<dbReference type="PANTHER" id="PTHR11584:SF394">
    <property type="entry name" value="APOPTOTIC SIGNAL-REGULATING KINASE 1, ISOFORM C"/>
    <property type="match status" value="1"/>
</dbReference>
<evidence type="ECO:0000256" key="3">
    <source>
        <dbReference type="ARBA" id="ARBA00022723"/>
    </source>
</evidence>
<feature type="compositionally biased region" description="Basic residues" evidence="9">
    <location>
        <begin position="1219"/>
        <end position="1228"/>
    </location>
</feature>
<keyword evidence="6 8" id="KW-0067">ATP-binding</keyword>
<keyword evidence="2" id="KW-0808">Transferase</keyword>
<feature type="compositionally biased region" description="Low complexity" evidence="9">
    <location>
        <begin position="1581"/>
        <end position="1594"/>
    </location>
</feature>
<feature type="compositionally biased region" description="Low complexity" evidence="9">
    <location>
        <begin position="1669"/>
        <end position="1682"/>
    </location>
</feature>